<name>A0AAW1EJT1_ZOAVI</name>
<feature type="region of interest" description="Disordered" evidence="1">
    <location>
        <begin position="1"/>
        <end position="25"/>
    </location>
</feature>
<protein>
    <submittedName>
        <fullName evidence="2">Uncharacterized protein</fullName>
    </submittedName>
</protein>
<dbReference type="EMBL" id="JBCEZU010000221">
    <property type="protein sequence ID" value="KAK9522537.1"/>
    <property type="molecule type" value="Genomic_DNA"/>
</dbReference>
<gene>
    <name evidence="2" type="ORF">VZT92_018991</name>
</gene>
<dbReference type="AlphaFoldDB" id="A0AAW1EJT1"/>
<accession>A0AAW1EJT1</accession>
<evidence type="ECO:0000313" key="2">
    <source>
        <dbReference type="EMBL" id="KAK9522537.1"/>
    </source>
</evidence>
<feature type="region of interest" description="Disordered" evidence="1">
    <location>
        <begin position="66"/>
        <end position="89"/>
    </location>
</feature>
<keyword evidence="3" id="KW-1185">Reference proteome</keyword>
<organism evidence="2 3">
    <name type="scientific">Zoarces viviparus</name>
    <name type="common">Viviparous eelpout</name>
    <name type="synonym">Blennius viviparus</name>
    <dbReference type="NCBI Taxonomy" id="48416"/>
    <lineage>
        <taxon>Eukaryota</taxon>
        <taxon>Metazoa</taxon>
        <taxon>Chordata</taxon>
        <taxon>Craniata</taxon>
        <taxon>Vertebrata</taxon>
        <taxon>Euteleostomi</taxon>
        <taxon>Actinopterygii</taxon>
        <taxon>Neopterygii</taxon>
        <taxon>Teleostei</taxon>
        <taxon>Neoteleostei</taxon>
        <taxon>Acanthomorphata</taxon>
        <taxon>Eupercaria</taxon>
        <taxon>Perciformes</taxon>
        <taxon>Cottioidei</taxon>
        <taxon>Zoarcales</taxon>
        <taxon>Zoarcidae</taxon>
        <taxon>Zoarcinae</taxon>
        <taxon>Zoarces</taxon>
    </lineage>
</organism>
<comment type="caution">
    <text evidence="2">The sequence shown here is derived from an EMBL/GenBank/DDBJ whole genome shotgun (WGS) entry which is preliminary data.</text>
</comment>
<evidence type="ECO:0000313" key="3">
    <source>
        <dbReference type="Proteomes" id="UP001488805"/>
    </source>
</evidence>
<evidence type="ECO:0000256" key="1">
    <source>
        <dbReference type="SAM" id="MobiDB-lite"/>
    </source>
</evidence>
<dbReference type="Proteomes" id="UP001488805">
    <property type="component" value="Unassembled WGS sequence"/>
</dbReference>
<reference evidence="2 3" key="1">
    <citation type="journal article" date="2024" name="Genome Biol. Evol.">
        <title>Chromosome-level genome assembly of the viviparous eelpout Zoarces viviparus.</title>
        <authorList>
            <person name="Fuhrmann N."/>
            <person name="Brasseur M.V."/>
            <person name="Bakowski C.E."/>
            <person name="Podsiadlowski L."/>
            <person name="Prost S."/>
            <person name="Krehenwinkel H."/>
            <person name="Mayer C."/>
        </authorList>
    </citation>
    <scope>NUCLEOTIDE SEQUENCE [LARGE SCALE GENOMIC DNA]</scope>
    <source>
        <strain evidence="2">NO-MEL_2022_Ind0_liver</strain>
    </source>
</reference>
<sequence length="89" mass="9996">MPLPSEVAWVEREDKKTEPGLPPLARGCWEEMPLASRLPFPLVHRRPISTQPLTHLSRMANWAPVYSPQQSNTEGKEGRWGAPTTSGNH</sequence>
<proteinExistence type="predicted"/>
<feature type="compositionally biased region" description="Basic and acidic residues" evidence="1">
    <location>
        <begin position="9"/>
        <end position="18"/>
    </location>
</feature>